<accession>A0A2T5PGI1</accession>
<dbReference type="Proteomes" id="UP000244052">
    <property type="component" value="Unassembled WGS sequence"/>
</dbReference>
<keyword evidence="2" id="KW-1185">Reference proteome</keyword>
<protein>
    <submittedName>
        <fullName evidence="1">Uncharacterized protein</fullName>
    </submittedName>
</protein>
<name>A0A2T5PGI1_ECTOL</name>
<organism evidence="1 2">
    <name type="scientific">Ectopseudomonas oleovorans</name>
    <name type="common">Pseudomonas oleovorans</name>
    <dbReference type="NCBI Taxonomy" id="301"/>
    <lineage>
        <taxon>Bacteria</taxon>
        <taxon>Pseudomonadati</taxon>
        <taxon>Pseudomonadota</taxon>
        <taxon>Gammaproteobacteria</taxon>
        <taxon>Pseudomonadales</taxon>
        <taxon>Pseudomonadaceae</taxon>
        <taxon>Ectopseudomonas</taxon>
    </lineage>
</organism>
<evidence type="ECO:0000313" key="1">
    <source>
        <dbReference type="EMBL" id="PTU76853.1"/>
    </source>
</evidence>
<sequence length="94" mass="10062">MAGTLSHAAYCGTPEELFTIRPEAEAGLPIDALLCALSRARAVLAIASGQFNDPAAPRWTDSIISSALWSVEGDLSLIEQMVRYGWETEEASHG</sequence>
<proteinExistence type="predicted"/>
<comment type="caution">
    <text evidence="1">The sequence shown here is derived from an EMBL/GenBank/DDBJ whole genome shotgun (WGS) entry which is preliminary data.</text>
</comment>
<gene>
    <name evidence="1" type="ORF">DBO86_22925</name>
</gene>
<evidence type="ECO:0000313" key="2">
    <source>
        <dbReference type="Proteomes" id="UP000244052"/>
    </source>
</evidence>
<reference evidence="1 2" key="1">
    <citation type="submission" date="2018-04" db="EMBL/GenBank/DDBJ databases">
        <title>Pseudomonas sp. nov., isolated from mangrove soil.</title>
        <authorList>
            <person name="Chen C."/>
        </authorList>
    </citation>
    <scope>NUCLEOTIDE SEQUENCE [LARGE SCALE GENOMIC DNA]</scope>
    <source>
        <strain evidence="1 2">JCM 14246</strain>
    </source>
</reference>
<dbReference type="RefSeq" id="WP_108234943.1">
    <property type="nucleotide sequence ID" value="NZ_QASO01000129.1"/>
</dbReference>
<dbReference type="AlphaFoldDB" id="A0A2T5PGI1"/>
<dbReference type="EMBL" id="QASO01000129">
    <property type="protein sequence ID" value="PTU76853.1"/>
    <property type="molecule type" value="Genomic_DNA"/>
</dbReference>